<dbReference type="Pfam" id="PF04964">
    <property type="entry name" value="Flp_Fap"/>
    <property type="match status" value="1"/>
</dbReference>
<evidence type="ECO:0000313" key="2">
    <source>
        <dbReference type="EMBL" id="MEC6831720.1"/>
    </source>
</evidence>
<keyword evidence="3" id="KW-1185">Reference proteome</keyword>
<name>A0ABU6L575_9GAMM</name>
<feature type="transmembrane region" description="Helical" evidence="1">
    <location>
        <begin position="20"/>
        <end position="40"/>
    </location>
</feature>
<sequence>MNAMRAFFAKFQKDQRGVTAIEYGLIAVAMAAVLTVAFTGDNTIAGKLKQAYANISTGVSGVVDQNQVTVTTKTTKP</sequence>
<keyword evidence="1" id="KW-0472">Membrane</keyword>
<dbReference type="Proteomes" id="UP001306119">
    <property type="component" value="Unassembled WGS sequence"/>
</dbReference>
<reference evidence="2 3" key="1">
    <citation type="submission" date="2024-01" db="EMBL/GenBank/DDBJ databases">
        <title>Active colonisers of the gastrointestinal tract of Atlantic salmon farmed in a warm water region.</title>
        <authorList>
            <person name="Bowman J.P."/>
        </authorList>
    </citation>
    <scope>NUCLEOTIDE SEQUENCE [LARGE SCALE GENOMIC DNA]</scope>
    <source>
        <strain evidence="2 3">S3MW1</strain>
    </source>
</reference>
<comment type="caution">
    <text evidence="2">The sequence shown here is derived from an EMBL/GenBank/DDBJ whole genome shotgun (WGS) entry which is preliminary data.</text>
</comment>
<dbReference type="EMBL" id="JAYXUG010000004">
    <property type="protein sequence ID" value="MEC6831720.1"/>
    <property type="molecule type" value="Genomic_DNA"/>
</dbReference>
<dbReference type="RefSeq" id="WP_327774627.1">
    <property type="nucleotide sequence ID" value="NZ_JAYXUG010000004.1"/>
</dbReference>
<protein>
    <submittedName>
        <fullName evidence="2">Flp family type IVb pilin</fullName>
    </submittedName>
</protein>
<dbReference type="InterPro" id="IPR007047">
    <property type="entry name" value="Flp_Fap"/>
</dbReference>
<evidence type="ECO:0000313" key="3">
    <source>
        <dbReference type="Proteomes" id="UP001306119"/>
    </source>
</evidence>
<keyword evidence="1" id="KW-1133">Transmembrane helix</keyword>
<organism evidence="2 3">
    <name type="scientific">Photobacterium toruni</name>
    <dbReference type="NCBI Taxonomy" id="1935446"/>
    <lineage>
        <taxon>Bacteria</taxon>
        <taxon>Pseudomonadati</taxon>
        <taxon>Pseudomonadota</taxon>
        <taxon>Gammaproteobacteria</taxon>
        <taxon>Vibrionales</taxon>
        <taxon>Vibrionaceae</taxon>
        <taxon>Photobacterium</taxon>
    </lineage>
</organism>
<accession>A0ABU6L575</accession>
<proteinExistence type="predicted"/>
<keyword evidence="1" id="KW-0812">Transmembrane</keyword>
<gene>
    <name evidence="2" type="ORF">VXS06_08040</name>
</gene>
<evidence type="ECO:0000256" key="1">
    <source>
        <dbReference type="SAM" id="Phobius"/>
    </source>
</evidence>